<protein>
    <recommendedName>
        <fullName evidence="15">Phenylalanine--tRNA ligase beta subunit</fullName>
        <ecNumber evidence="15">6.1.1.20</ecNumber>
    </recommendedName>
    <alternativeName>
        <fullName evidence="15">Phenylalanyl-tRNA synthetase beta subunit</fullName>
        <shortName evidence="15">PheRS</shortName>
    </alternativeName>
</protein>
<evidence type="ECO:0000313" key="21">
    <source>
        <dbReference type="Proteomes" id="UP000011021"/>
    </source>
</evidence>
<evidence type="ECO:0000256" key="8">
    <source>
        <dbReference type="ARBA" id="ARBA00022741"/>
    </source>
</evidence>
<dbReference type="PROSITE" id="PS51447">
    <property type="entry name" value="FDX_ACB"/>
    <property type="match status" value="1"/>
</dbReference>
<feature type="binding site" evidence="15">
    <location>
        <position position="476"/>
    </location>
    <ligand>
        <name>Mg(2+)</name>
        <dbReference type="ChEBI" id="CHEBI:18420"/>
        <note>shared with alpha subunit</note>
    </ligand>
</feature>
<evidence type="ECO:0000256" key="5">
    <source>
        <dbReference type="ARBA" id="ARBA00022555"/>
    </source>
</evidence>
<evidence type="ECO:0000256" key="14">
    <source>
        <dbReference type="ARBA" id="ARBA00049255"/>
    </source>
</evidence>
<evidence type="ECO:0000256" key="10">
    <source>
        <dbReference type="ARBA" id="ARBA00022842"/>
    </source>
</evidence>
<evidence type="ECO:0000256" key="1">
    <source>
        <dbReference type="ARBA" id="ARBA00004496"/>
    </source>
</evidence>
<dbReference type="PROSITE" id="PS51483">
    <property type="entry name" value="B5"/>
    <property type="match status" value="1"/>
</dbReference>
<keyword evidence="10 15" id="KW-0460">Magnesium</keyword>
<feature type="domain" description="TRNA-binding" evidence="17">
    <location>
        <begin position="39"/>
        <end position="148"/>
    </location>
</feature>
<dbReference type="InterPro" id="IPR002547">
    <property type="entry name" value="tRNA-bd_dom"/>
</dbReference>
<dbReference type="Pfam" id="PF17759">
    <property type="entry name" value="tRNA_synthFbeta"/>
    <property type="match status" value="1"/>
</dbReference>
<feature type="domain" description="FDX-ACB" evidence="18">
    <location>
        <begin position="717"/>
        <end position="815"/>
    </location>
</feature>
<dbReference type="SUPFAM" id="SSF54991">
    <property type="entry name" value="Anticodon-binding domain of PheRS"/>
    <property type="match status" value="1"/>
</dbReference>
<dbReference type="GO" id="GO:0009328">
    <property type="term" value="C:phenylalanine-tRNA ligase complex"/>
    <property type="evidence" value="ECO:0007669"/>
    <property type="project" value="TreeGrafter"/>
</dbReference>
<keyword evidence="13 15" id="KW-0030">Aminoacyl-tRNA synthetase</keyword>
<dbReference type="Gene3D" id="3.30.70.380">
    <property type="entry name" value="Ferrodoxin-fold anticodon-binding domain"/>
    <property type="match status" value="1"/>
</dbReference>
<evidence type="ECO:0000256" key="3">
    <source>
        <dbReference type="ARBA" id="ARBA00011209"/>
    </source>
</evidence>
<evidence type="ECO:0000256" key="6">
    <source>
        <dbReference type="ARBA" id="ARBA00022598"/>
    </source>
</evidence>
<accession>E7RWE6</accession>
<dbReference type="GO" id="GO:0006432">
    <property type="term" value="P:phenylalanyl-tRNA aminoacylation"/>
    <property type="evidence" value="ECO:0007669"/>
    <property type="project" value="UniProtKB-UniRule"/>
</dbReference>
<dbReference type="InterPro" id="IPR041616">
    <property type="entry name" value="PheRS_beta_core"/>
</dbReference>
<keyword evidence="5 16" id="KW-0820">tRNA-binding</keyword>
<dbReference type="Pfam" id="PF03483">
    <property type="entry name" value="B3_4"/>
    <property type="match status" value="1"/>
</dbReference>
<dbReference type="Gene3D" id="2.40.50.140">
    <property type="entry name" value="Nucleic acid-binding proteins"/>
    <property type="match status" value="1"/>
</dbReference>
<dbReference type="InterPro" id="IPR005121">
    <property type="entry name" value="Fdx_antiC-bd"/>
</dbReference>
<comment type="similarity">
    <text evidence="2 15">Belongs to the phenylalanyl-tRNA synthetase beta subunit family. Type 1 subfamily.</text>
</comment>
<sequence length="816" mass="88776">MRIPEKWLRHYCNPPVDGAALEHLLTMGGMEVESREPVAAAFSGVVVARIVSAAKHPDADRLQVCMVDVGQAEPVQIVCGAPNARAGLVTACALPGAVLPGDFRIKKTKMRGQESGGMLCSGRELGMGDDHGGILELSADLKPGTDLRQALDLDEDVLELKLTPNLAHCMSVLGVARDLGALANHPVQEPAFAPVAVTSDAVLPVRIEEPALCGRFAGRVIRGVNASASTPDWMKQRLARAGQRPISALVDISNYVLLELGRPTHIFDLARLKGGLHVRWGRAGEKLALLNDQTVTVEPDAQGLPVGVVCDDDGPVSLAGIMGGQGSAVDAEKTTDVYLEAAFWWPSAIMGRPRRYNFTTDAAQRFERGVDAETVVEHLEYLSRLVLEICGGQAGPVSDEVTGLPERKPVAMRLSRLARVSGLSLSADDCADAFRRLGFVFEQKTVDAGNGASDTVFQVTPPSRRFDIAIEEDLIEEVIRLHGYEHIPTRPPQARIAMRPAPEARLGTLALKRRWAARDYQEVINFSFVDSADDRRFRPAGDAIRVQNPIAEHLDVMRTSLWSGLLANLRHNLNRKAERVRLFEVGRVYWPAPGQPAGPLALADIAQPVQLGVLVHGSALDPQWGAATRSVDFYDLKGDLEAAHPEANLQFVAASHPGLHPGQSARIQLPDGTPVGWIGALHPQLIDELDLPGPVFLAELDWSAVQTRPVASYQRDSRFPPAIRDLAVVLDEQVPAAEVLAEIRAVVRDEPAAASVRHVRLFDQYRGKGLENKEKSLAFRLWMQHTDRTMSDEEVEAVVALILGRLTARFSARLRA</sequence>
<evidence type="ECO:0000256" key="15">
    <source>
        <dbReference type="HAMAP-Rule" id="MF_00283"/>
    </source>
</evidence>
<dbReference type="CDD" id="cd00769">
    <property type="entry name" value="PheRS_beta_core"/>
    <property type="match status" value="1"/>
</dbReference>
<dbReference type="InterPro" id="IPR004532">
    <property type="entry name" value="Phe-tRNA-ligase_IIc_bsu_bact"/>
</dbReference>
<proteinExistence type="inferred from homology"/>
<dbReference type="CDD" id="cd02796">
    <property type="entry name" value="tRNA_bind_bactPheRS"/>
    <property type="match status" value="1"/>
</dbReference>
<feature type="binding site" evidence="15">
    <location>
        <position position="467"/>
    </location>
    <ligand>
        <name>Mg(2+)</name>
        <dbReference type="ChEBI" id="CHEBI:18420"/>
        <note>shared with alpha subunit</note>
    </ligand>
</feature>
<dbReference type="SMART" id="SM00873">
    <property type="entry name" value="B3_4"/>
    <property type="match status" value="1"/>
</dbReference>
<dbReference type="SUPFAM" id="SSF50249">
    <property type="entry name" value="Nucleic acid-binding proteins"/>
    <property type="match status" value="1"/>
</dbReference>
<dbReference type="Pfam" id="PF01588">
    <property type="entry name" value="tRNA_bind"/>
    <property type="match status" value="1"/>
</dbReference>
<evidence type="ECO:0000256" key="12">
    <source>
        <dbReference type="ARBA" id="ARBA00022917"/>
    </source>
</evidence>
<dbReference type="GO" id="GO:0000049">
    <property type="term" value="F:tRNA binding"/>
    <property type="evidence" value="ECO:0007669"/>
    <property type="project" value="UniProtKB-UniRule"/>
</dbReference>
<dbReference type="SMART" id="SM00896">
    <property type="entry name" value="FDX-ACB"/>
    <property type="match status" value="1"/>
</dbReference>
<evidence type="ECO:0000259" key="18">
    <source>
        <dbReference type="PROSITE" id="PS51447"/>
    </source>
</evidence>
<keyword evidence="21" id="KW-1185">Reference proteome</keyword>
<evidence type="ECO:0000256" key="4">
    <source>
        <dbReference type="ARBA" id="ARBA00022490"/>
    </source>
</evidence>
<dbReference type="GO" id="GO:0004826">
    <property type="term" value="F:phenylalanine-tRNA ligase activity"/>
    <property type="evidence" value="ECO:0007669"/>
    <property type="project" value="UniProtKB-UniRule"/>
</dbReference>
<keyword evidence="6 15" id="KW-0436">Ligase</keyword>
<keyword evidence="11 16" id="KW-0694">RNA-binding</keyword>
<keyword evidence="9 15" id="KW-0067">ATP-binding</keyword>
<dbReference type="FunFam" id="3.30.70.380:FF:000001">
    <property type="entry name" value="Phenylalanine--tRNA ligase beta subunit"/>
    <property type="match status" value="1"/>
</dbReference>
<dbReference type="PROSITE" id="PS50886">
    <property type="entry name" value="TRBD"/>
    <property type="match status" value="1"/>
</dbReference>
<dbReference type="InterPro" id="IPR005146">
    <property type="entry name" value="B3/B4_tRNA-bd"/>
</dbReference>
<evidence type="ECO:0000259" key="17">
    <source>
        <dbReference type="PROSITE" id="PS50886"/>
    </source>
</evidence>
<dbReference type="InterPro" id="IPR012340">
    <property type="entry name" value="NA-bd_OB-fold"/>
</dbReference>
<dbReference type="Gene3D" id="3.50.40.10">
    <property type="entry name" value="Phenylalanyl-trna Synthetase, Chain B, domain 3"/>
    <property type="match status" value="1"/>
</dbReference>
<comment type="cofactor">
    <cofactor evidence="15">
        <name>Mg(2+)</name>
        <dbReference type="ChEBI" id="CHEBI:18420"/>
    </cofactor>
    <text evidence="15">Binds 2 magnesium ions per tetramer.</text>
</comment>
<keyword evidence="8 15" id="KW-0547">Nucleotide-binding</keyword>
<evidence type="ECO:0000259" key="19">
    <source>
        <dbReference type="PROSITE" id="PS51483"/>
    </source>
</evidence>
<feature type="binding site" evidence="15">
    <location>
        <position position="473"/>
    </location>
    <ligand>
        <name>Mg(2+)</name>
        <dbReference type="ChEBI" id="CHEBI:18420"/>
        <note>shared with alpha subunit</note>
    </ligand>
</feature>
<dbReference type="eggNOG" id="COG0072">
    <property type="taxonomic scope" value="Bacteria"/>
</dbReference>
<dbReference type="InterPro" id="IPR009061">
    <property type="entry name" value="DNA-bd_dom_put_sf"/>
</dbReference>
<dbReference type="InterPro" id="IPR045060">
    <property type="entry name" value="Phe-tRNA-ligase_IIc_bsu"/>
</dbReference>
<dbReference type="PANTHER" id="PTHR10947:SF0">
    <property type="entry name" value="PHENYLALANINE--TRNA LIGASE BETA SUBUNIT"/>
    <property type="match status" value="1"/>
</dbReference>
<evidence type="ECO:0000256" key="11">
    <source>
        <dbReference type="ARBA" id="ARBA00022884"/>
    </source>
</evidence>
<evidence type="ECO:0000256" key="9">
    <source>
        <dbReference type="ARBA" id="ARBA00022840"/>
    </source>
</evidence>
<feature type="binding site" evidence="15">
    <location>
        <position position="477"/>
    </location>
    <ligand>
        <name>Mg(2+)</name>
        <dbReference type="ChEBI" id="CHEBI:18420"/>
        <note>shared with alpha subunit</note>
    </ligand>
</feature>
<dbReference type="PANTHER" id="PTHR10947">
    <property type="entry name" value="PHENYLALANYL-TRNA SYNTHETASE BETA CHAIN AND LEUCINE-RICH REPEAT-CONTAINING PROTEIN 47"/>
    <property type="match status" value="1"/>
</dbReference>
<comment type="subcellular location">
    <subcellularLocation>
        <location evidence="1 15">Cytoplasm</location>
    </subcellularLocation>
</comment>
<comment type="caution">
    <text evidence="20">The sequence shown here is derived from an EMBL/GenBank/DDBJ whole genome shotgun (WGS) entry which is preliminary data.</text>
</comment>
<keyword evidence="4 15" id="KW-0963">Cytoplasm</keyword>
<dbReference type="InterPro" id="IPR020825">
    <property type="entry name" value="Phe-tRNA_synthase-like_B3/B4"/>
</dbReference>
<dbReference type="InterPro" id="IPR005147">
    <property type="entry name" value="tRNA_synthase_B5-dom"/>
</dbReference>
<dbReference type="SUPFAM" id="SSF46955">
    <property type="entry name" value="Putative DNA-binding domain"/>
    <property type="match status" value="1"/>
</dbReference>
<dbReference type="Gene3D" id="3.30.930.10">
    <property type="entry name" value="Bira Bifunctional Protein, Domain 2"/>
    <property type="match status" value="1"/>
</dbReference>
<dbReference type="SUPFAM" id="SSF55681">
    <property type="entry name" value="Class II aaRS and biotin synthetases"/>
    <property type="match status" value="1"/>
</dbReference>
<keyword evidence="7 15" id="KW-0479">Metal-binding</keyword>
<dbReference type="SUPFAM" id="SSF56037">
    <property type="entry name" value="PheT/TilS domain"/>
    <property type="match status" value="1"/>
</dbReference>
<dbReference type="NCBIfam" id="NF045760">
    <property type="entry name" value="YtpR"/>
    <property type="match status" value="1"/>
</dbReference>
<dbReference type="InterPro" id="IPR033714">
    <property type="entry name" value="tRNA_bind_bactPheRS"/>
</dbReference>
<dbReference type="FunFam" id="2.40.50.140:FF:000045">
    <property type="entry name" value="Phenylalanine--tRNA ligase beta subunit"/>
    <property type="match status" value="1"/>
</dbReference>
<dbReference type="Proteomes" id="UP000011021">
    <property type="component" value="Unassembled WGS sequence"/>
</dbReference>
<dbReference type="NCBIfam" id="TIGR00472">
    <property type="entry name" value="pheT_bact"/>
    <property type="match status" value="1"/>
</dbReference>
<dbReference type="STRING" id="887898.HMPREF0551_0809"/>
<dbReference type="EMBL" id="AEQP01000003">
    <property type="protein sequence ID" value="EFV95321.1"/>
    <property type="molecule type" value="Genomic_DNA"/>
</dbReference>
<dbReference type="HAMAP" id="MF_00283">
    <property type="entry name" value="Phe_tRNA_synth_beta1"/>
    <property type="match status" value="1"/>
</dbReference>
<dbReference type="HOGENOM" id="CLU_016891_0_0_4"/>
<keyword evidence="12 15" id="KW-0648">Protein biosynthesis</keyword>
<dbReference type="Pfam" id="PF03484">
    <property type="entry name" value="B5"/>
    <property type="match status" value="1"/>
</dbReference>
<dbReference type="RefSeq" id="WP_005672972.1">
    <property type="nucleotide sequence ID" value="NZ_CP146288.1"/>
</dbReference>
<dbReference type="Pfam" id="PF03147">
    <property type="entry name" value="FDX-ACB"/>
    <property type="match status" value="1"/>
</dbReference>
<evidence type="ECO:0000313" key="20">
    <source>
        <dbReference type="EMBL" id="EFV95321.1"/>
    </source>
</evidence>
<dbReference type="AlphaFoldDB" id="E7RWE6"/>
<comment type="subunit">
    <text evidence="3 15">Tetramer of two alpha and two beta subunits.</text>
</comment>
<dbReference type="GO" id="GO:0005524">
    <property type="term" value="F:ATP binding"/>
    <property type="evidence" value="ECO:0007669"/>
    <property type="project" value="UniProtKB-UniRule"/>
</dbReference>
<dbReference type="InterPro" id="IPR036690">
    <property type="entry name" value="Fdx_antiC-bd_sf"/>
</dbReference>
<reference evidence="20 21" key="1">
    <citation type="submission" date="2010-12" db="EMBL/GenBank/DDBJ databases">
        <authorList>
            <person name="Muzny D."/>
            <person name="Qin X."/>
            <person name="Deng J."/>
            <person name="Jiang H."/>
            <person name="Liu Y."/>
            <person name="Qu J."/>
            <person name="Song X.-Z."/>
            <person name="Zhang L."/>
            <person name="Thornton R."/>
            <person name="Coyle M."/>
            <person name="Francisco L."/>
            <person name="Jackson L."/>
            <person name="Javaid M."/>
            <person name="Korchina V."/>
            <person name="Kovar C."/>
            <person name="Mata R."/>
            <person name="Mathew T."/>
            <person name="Ngo R."/>
            <person name="Nguyen L."/>
            <person name="Nguyen N."/>
            <person name="Okwuonu G."/>
            <person name="Ongeri F."/>
            <person name="Pham C."/>
            <person name="Simmons D."/>
            <person name="Wilczek-Boney K."/>
            <person name="Hale W."/>
            <person name="Jakkamsetti A."/>
            <person name="Pham P."/>
            <person name="Ruth R."/>
            <person name="San Lucas F."/>
            <person name="Warren J."/>
            <person name="Zhang J."/>
            <person name="Zhao Z."/>
            <person name="Zhou C."/>
            <person name="Zhu D."/>
            <person name="Lee S."/>
            <person name="Bess C."/>
            <person name="Blankenburg K."/>
            <person name="Forbes L."/>
            <person name="Fu Q."/>
            <person name="Gubbala S."/>
            <person name="Hirani K."/>
            <person name="Jayaseelan J.C."/>
            <person name="Lara F."/>
            <person name="Munidasa M."/>
            <person name="Palculict T."/>
            <person name="Patil S."/>
            <person name="Pu L.-L."/>
            <person name="Saada N."/>
            <person name="Tang L."/>
            <person name="Weissenberger G."/>
            <person name="Zhu Y."/>
            <person name="Hemphill L."/>
            <person name="Shang Y."/>
            <person name="Youmans B."/>
            <person name="Ayvaz T."/>
            <person name="Ross M."/>
            <person name="Santibanez J."/>
            <person name="Aqrawi P."/>
            <person name="Gross S."/>
            <person name="Joshi V."/>
            <person name="Fowler G."/>
            <person name="Nazareth L."/>
            <person name="Reid J."/>
            <person name="Worley K."/>
            <person name="Petrosino J."/>
            <person name="Highlander S."/>
            <person name="Gibbs R."/>
        </authorList>
    </citation>
    <scope>NUCLEOTIDE SEQUENCE [LARGE SCALE GENOMIC DNA]</scope>
    <source>
        <strain evidence="20 21">ATCC 51599</strain>
    </source>
</reference>
<evidence type="ECO:0000256" key="2">
    <source>
        <dbReference type="ARBA" id="ARBA00008653"/>
    </source>
</evidence>
<dbReference type="GO" id="GO:0000287">
    <property type="term" value="F:magnesium ion binding"/>
    <property type="evidence" value="ECO:0007669"/>
    <property type="project" value="UniProtKB-UniRule"/>
</dbReference>
<dbReference type="InterPro" id="IPR045864">
    <property type="entry name" value="aa-tRNA-synth_II/BPL/LPL"/>
</dbReference>
<feature type="domain" description="B5" evidence="19">
    <location>
        <begin position="405"/>
        <end position="489"/>
    </location>
</feature>
<comment type="catalytic activity">
    <reaction evidence="14 15">
        <text>tRNA(Phe) + L-phenylalanine + ATP = L-phenylalanyl-tRNA(Phe) + AMP + diphosphate + H(+)</text>
        <dbReference type="Rhea" id="RHEA:19413"/>
        <dbReference type="Rhea" id="RHEA-COMP:9668"/>
        <dbReference type="Rhea" id="RHEA-COMP:9699"/>
        <dbReference type="ChEBI" id="CHEBI:15378"/>
        <dbReference type="ChEBI" id="CHEBI:30616"/>
        <dbReference type="ChEBI" id="CHEBI:33019"/>
        <dbReference type="ChEBI" id="CHEBI:58095"/>
        <dbReference type="ChEBI" id="CHEBI:78442"/>
        <dbReference type="ChEBI" id="CHEBI:78531"/>
        <dbReference type="ChEBI" id="CHEBI:456215"/>
        <dbReference type="EC" id="6.1.1.20"/>
    </reaction>
</comment>
<evidence type="ECO:0000256" key="16">
    <source>
        <dbReference type="PROSITE-ProRule" id="PRU00209"/>
    </source>
</evidence>
<gene>
    <name evidence="15 20" type="primary">pheT</name>
    <name evidence="20" type="ORF">HMPREF0551_0809</name>
</gene>
<evidence type="ECO:0000256" key="13">
    <source>
        <dbReference type="ARBA" id="ARBA00023146"/>
    </source>
</evidence>
<dbReference type="EC" id="6.1.1.20" evidence="15"/>
<dbReference type="Gene3D" id="3.30.56.10">
    <property type="match status" value="2"/>
</dbReference>
<dbReference type="SMART" id="SM00874">
    <property type="entry name" value="B5"/>
    <property type="match status" value="1"/>
</dbReference>
<name>E7RWE6_9BURK</name>
<organism evidence="20 21">
    <name type="scientific">Lautropia mirabilis ATCC 51599</name>
    <dbReference type="NCBI Taxonomy" id="887898"/>
    <lineage>
        <taxon>Bacteria</taxon>
        <taxon>Pseudomonadati</taxon>
        <taxon>Pseudomonadota</taxon>
        <taxon>Betaproteobacteria</taxon>
        <taxon>Burkholderiales</taxon>
        <taxon>Burkholderiaceae</taxon>
        <taxon>Lautropia</taxon>
    </lineage>
</organism>
<evidence type="ECO:0000256" key="7">
    <source>
        <dbReference type="ARBA" id="ARBA00022723"/>
    </source>
</evidence>